<sequence length="126" mass="14120">MYLPPQRCPSSGTKTSLKVKMDGRGDCIWYSDRDTVVLPLEQPEVSDCTSTESALTMVAMEARRRVSSSVFRACTPSSGMMVTLRQKGHTTKVSSRLWHTSFLRQCRHRLCPHCKVLGALDMGEIL</sequence>
<name>A0AAV6YPP8_ENGPU</name>
<dbReference type="AlphaFoldDB" id="A0AAV6YPP8"/>
<protein>
    <submittedName>
        <fullName evidence="1">Uncharacterized protein</fullName>
    </submittedName>
</protein>
<reference evidence="1" key="1">
    <citation type="thesis" date="2020" institute="ProQuest LLC" country="789 East Eisenhower Parkway, Ann Arbor, MI, USA">
        <title>Comparative Genomics and Chromosome Evolution.</title>
        <authorList>
            <person name="Mudd A.B."/>
        </authorList>
    </citation>
    <scope>NUCLEOTIDE SEQUENCE</scope>
    <source>
        <strain evidence="1">237g6f4</strain>
        <tissue evidence="1">Blood</tissue>
    </source>
</reference>
<gene>
    <name evidence="1" type="ORF">GDO81_025412</name>
</gene>
<proteinExistence type="predicted"/>
<evidence type="ECO:0000313" key="2">
    <source>
        <dbReference type="Proteomes" id="UP000824782"/>
    </source>
</evidence>
<keyword evidence="2" id="KW-1185">Reference proteome</keyword>
<evidence type="ECO:0000313" key="1">
    <source>
        <dbReference type="EMBL" id="KAG8536930.1"/>
    </source>
</evidence>
<dbReference type="Proteomes" id="UP000824782">
    <property type="component" value="Unassembled WGS sequence"/>
</dbReference>
<comment type="caution">
    <text evidence="1">The sequence shown here is derived from an EMBL/GenBank/DDBJ whole genome shotgun (WGS) entry which is preliminary data.</text>
</comment>
<accession>A0AAV6YPP8</accession>
<dbReference type="EMBL" id="WNYA01036195">
    <property type="protein sequence ID" value="KAG8536930.1"/>
    <property type="molecule type" value="Genomic_DNA"/>
</dbReference>
<organism evidence="1 2">
    <name type="scientific">Engystomops pustulosus</name>
    <name type="common">Tungara frog</name>
    <name type="synonym">Physalaemus pustulosus</name>
    <dbReference type="NCBI Taxonomy" id="76066"/>
    <lineage>
        <taxon>Eukaryota</taxon>
        <taxon>Metazoa</taxon>
        <taxon>Chordata</taxon>
        <taxon>Craniata</taxon>
        <taxon>Vertebrata</taxon>
        <taxon>Euteleostomi</taxon>
        <taxon>Amphibia</taxon>
        <taxon>Batrachia</taxon>
        <taxon>Anura</taxon>
        <taxon>Neobatrachia</taxon>
        <taxon>Hyloidea</taxon>
        <taxon>Leptodactylidae</taxon>
        <taxon>Leiuperinae</taxon>
        <taxon>Engystomops</taxon>
    </lineage>
</organism>